<dbReference type="InterPro" id="IPR000073">
    <property type="entry name" value="AB_hydrolase_1"/>
</dbReference>
<dbReference type="SUPFAM" id="SSF53474">
    <property type="entry name" value="alpha/beta-Hydrolases"/>
    <property type="match status" value="1"/>
</dbReference>
<dbReference type="RefSeq" id="WP_141275342.1">
    <property type="nucleotide sequence ID" value="NZ_BJMM01000008.1"/>
</dbReference>
<reference evidence="3 4" key="1">
    <citation type="submission" date="2019-06" db="EMBL/GenBank/DDBJ databases">
        <title>Whole genome shotgun sequence of Streptomyces cacaoi subsp. cacaoi NBRC 12748.</title>
        <authorList>
            <person name="Hosoyama A."/>
            <person name="Uohara A."/>
            <person name="Ohji S."/>
            <person name="Ichikawa N."/>
        </authorList>
    </citation>
    <scope>NUCLEOTIDE SEQUENCE [LARGE SCALE GENOMIC DNA]</scope>
    <source>
        <strain evidence="3 4">NBRC 12748</strain>
    </source>
</reference>
<accession>A0A4Y3QYH4</accession>
<sequence length="257" mass="27868">MSHPAAPHGPHHPTSPSFLLVPGAWHRAACWDPLRDALDARGRRSRTVELPSAGPQSTPTAGMYDDAEAIAAQLRRMEGPVIVVGHSYGGIPVTQAAADHPHVVHLVYLAAYMTQEGESLLSVHGKPTPEPEDEDLTGTSPTVFTDPRTSLYSDLTDDQAEHAIGRLTEQSRRSFQQPVTHAAWRTVPSTYVLCERDQALPPQLQKKMSAHATHVEHLPTGHCPFLSTPPRLATLLTDIATATATDSPHRASADEQH</sequence>
<keyword evidence="4" id="KW-1185">Reference proteome</keyword>
<dbReference type="Gene3D" id="3.40.50.1820">
    <property type="entry name" value="alpha/beta hydrolase"/>
    <property type="match status" value="1"/>
</dbReference>
<dbReference type="OrthoDB" id="9773549at2"/>
<protein>
    <recommendedName>
        <fullName evidence="2">AB hydrolase-1 domain-containing protein</fullName>
    </recommendedName>
</protein>
<feature type="region of interest" description="Disordered" evidence="1">
    <location>
        <begin position="121"/>
        <end position="147"/>
    </location>
</feature>
<dbReference type="GO" id="GO:0003824">
    <property type="term" value="F:catalytic activity"/>
    <property type="evidence" value="ECO:0007669"/>
    <property type="project" value="UniProtKB-ARBA"/>
</dbReference>
<feature type="compositionally biased region" description="Polar residues" evidence="1">
    <location>
        <begin position="137"/>
        <end position="147"/>
    </location>
</feature>
<organism evidence="3 4">
    <name type="scientific">Streptomyces cacaoi</name>
    <dbReference type="NCBI Taxonomy" id="1898"/>
    <lineage>
        <taxon>Bacteria</taxon>
        <taxon>Bacillati</taxon>
        <taxon>Actinomycetota</taxon>
        <taxon>Actinomycetes</taxon>
        <taxon>Kitasatosporales</taxon>
        <taxon>Streptomycetaceae</taxon>
        <taxon>Streptomyces</taxon>
    </lineage>
</organism>
<dbReference type="Pfam" id="PF12697">
    <property type="entry name" value="Abhydrolase_6"/>
    <property type="match status" value="1"/>
</dbReference>
<dbReference type="InterPro" id="IPR052897">
    <property type="entry name" value="Sec-Metab_Biosynth_Hydrolase"/>
</dbReference>
<dbReference type="EMBL" id="BJMM01000008">
    <property type="protein sequence ID" value="GEB49697.1"/>
    <property type="molecule type" value="Genomic_DNA"/>
</dbReference>
<comment type="caution">
    <text evidence="3">The sequence shown here is derived from an EMBL/GenBank/DDBJ whole genome shotgun (WGS) entry which is preliminary data.</text>
</comment>
<name>A0A4Y3QYH4_STRCI</name>
<evidence type="ECO:0000259" key="2">
    <source>
        <dbReference type="Pfam" id="PF12697"/>
    </source>
</evidence>
<dbReference type="AlphaFoldDB" id="A0A4Y3QYH4"/>
<proteinExistence type="predicted"/>
<dbReference type="PANTHER" id="PTHR37017">
    <property type="entry name" value="AB HYDROLASE-1 DOMAIN-CONTAINING PROTEIN-RELATED"/>
    <property type="match status" value="1"/>
</dbReference>
<dbReference type="PANTHER" id="PTHR37017:SF11">
    <property type="entry name" value="ESTERASE_LIPASE_THIOESTERASE DOMAIN-CONTAINING PROTEIN"/>
    <property type="match status" value="1"/>
</dbReference>
<dbReference type="Proteomes" id="UP000319210">
    <property type="component" value="Unassembled WGS sequence"/>
</dbReference>
<feature type="domain" description="AB hydrolase-1" evidence="2">
    <location>
        <begin position="18"/>
        <end position="233"/>
    </location>
</feature>
<evidence type="ECO:0000313" key="3">
    <source>
        <dbReference type="EMBL" id="GEB49697.1"/>
    </source>
</evidence>
<dbReference type="InterPro" id="IPR029058">
    <property type="entry name" value="AB_hydrolase_fold"/>
</dbReference>
<evidence type="ECO:0000256" key="1">
    <source>
        <dbReference type="SAM" id="MobiDB-lite"/>
    </source>
</evidence>
<gene>
    <name evidence="3" type="ORF">SCA03_22480</name>
</gene>
<evidence type="ECO:0000313" key="4">
    <source>
        <dbReference type="Proteomes" id="UP000319210"/>
    </source>
</evidence>